<dbReference type="Gene3D" id="3.40.190.10">
    <property type="entry name" value="Periplasmic binding protein-like II"/>
    <property type="match status" value="1"/>
</dbReference>
<accession>A0A0N8SJ56</accession>
<dbReference type="PATRIC" id="fig|251707.3.peg.1088"/>
<dbReference type="GO" id="GO:0043190">
    <property type="term" value="C:ATP-binding cassette (ABC) transporter complex"/>
    <property type="evidence" value="ECO:0007669"/>
    <property type="project" value="InterPro"/>
</dbReference>
<dbReference type="Pfam" id="PF04069">
    <property type="entry name" value="OpuAC"/>
    <property type="match status" value="1"/>
</dbReference>
<dbReference type="InterPro" id="IPR017783">
    <property type="entry name" value="ABC_choline_sub-bd"/>
</dbReference>
<proteinExistence type="predicted"/>
<dbReference type="SUPFAM" id="SSF53850">
    <property type="entry name" value="Periplasmic binding protein-like II"/>
    <property type="match status" value="1"/>
</dbReference>
<dbReference type="GO" id="GO:0042597">
    <property type="term" value="C:periplasmic space"/>
    <property type="evidence" value="ECO:0007669"/>
    <property type="project" value="InterPro"/>
</dbReference>
<dbReference type="NCBIfam" id="TIGR03414">
    <property type="entry name" value="ABC_choline_bnd"/>
    <property type="match status" value="1"/>
</dbReference>
<evidence type="ECO:0000259" key="1">
    <source>
        <dbReference type="Pfam" id="PF04069"/>
    </source>
</evidence>
<dbReference type="Proteomes" id="UP000050562">
    <property type="component" value="Unassembled WGS sequence"/>
</dbReference>
<dbReference type="GO" id="GO:0033265">
    <property type="term" value="F:choline binding"/>
    <property type="evidence" value="ECO:0007669"/>
    <property type="project" value="InterPro"/>
</dbReference>
<dbReference type="AlphaFoldDB" id="A0A0N8SJ56"/>
<comment type="caution">
    <text evidence="2">The sequence shown here is derived from an EMBL/GenBank/DDBJ whole genome shotgun (WGS) entry which is preliminary data.</text>
</comment>
<protein>
    <submittedName>
        <fullName evidence="2">Substrate-binding region of ABC-type glycine betaine transport system</fullName>
    </submittedName>
</protein>
<dbReference type="EMBL" id="LJRC01000256">
    <property type="protein sequence ID" value="KPY31456.1"/>
    <property type="molecule type" value="Genomic_DNA"/>
</dbReference>
<dbReference type="GO" id="GO:0022857">
    <property type="term" value="F:transmembrane transporter activity"/>
    <property type="evidence" value="ECO:0007669"/>
    <property type="project" value="InterPro"/>
</dbReference>
<feature type="domain" description="ABC-type glycine betaine transport system substrate-binding" evidence="1">
    <location>
        <begin position="60"/>
        <end position="316"/>
    </location>
</feature>
<reference evidence="2 3" key="1">
    <citation type="submission" date="2015-09" db="EMBL/GenBank/DDBJ databases">
        <title>Genome announcement of multiple Pseudomonas syringae strains.</title>
        <authorList>
            <person name="Thakur S."/>
            <person name="Wang P.W."/>
            <person name="Gong Y."/>
            <person name="Weir B.S."/>
            <person name="Guttman D.S."/>
        </authorList>
    </citation>
    <scope>NUCLEOTIDE SEQUENCE [LARGE SCALE GENOMIC DNA]</scope>
    <source>
        <strain evidence="2 3">ICMP3956</strain>
    </source>
</reference>
<evidence type="ECO:0000313" key="2">
    <source>
        <dbReference type="EMBL" id="KPY31456.1"/>
    </source>
</evidence>
<sequence length="346" mass="38171">MMELREMHRQHISRVSVHLLMTKKKLTGVHPMKASKSLLLAATLCAPVLVQAAEPEACHTVNFSDVGWTDITVTTAVTSAVLESLGYKTKTTMISVPVTYKSLADGKNMDVFLGNWMPTMENDIKAYREAGTVETVRANLENAKYTLAVPEALYNKGLKDFSDIAKFKKELGGKIYGIEPGNDGNRLIQSMIDKNAFGLKDAGFKVVESSEAGMLSQVDRATRRDTDVVFLGWEPHPMNKRFKMKYLTGGDEFFGPNFGQATIYTNTRKGYTQECSNVGQLLKNLSFTLDMESTLMGNVLEDKTKPDVAAKAWIKKNPQVLDTWLAGVTTVDGKPGLEAAKAKLTQ</sequence>
<organism evidence="2 3">
    <name type="scientific">Pseudomonas syringae pv. primulae</name>
    <dbReference type="NCBI Taxonomy" id="251707"/>
    <lineage>
        <taxon>Bacteria</taxon>
        <taxon>Pseudomonadati</taxon>
        <taxon>Pseudomonadota</taxon>
        <taxon>Gammaproteobacteria</taxon>
        <taxon>Pseudomonadales</taxon>
        <taxon>Pseudomonadaceae</taxon>
        <taxon>Pseudomonas</taxon>
    </lineage>
</organism>
<evidence type="ECO:0000313" key="3">
    <source>
        <dbReference type="Proteomes" id="UP000050562"/>
    </source>
</evidence>
<name>A0A0N8SJ56_9PSED</name>
<dbReference type="Gene3D" id="3.40.190.100">
    <property type="entry name" value="Glycine betaine-binding periplasmic protein, domain 2"/>
    <property type="match status" value="1"/>
</dbReference>
<dbReference type="GO" id="GO:0015871">
    <property type="term" value="P:choline transport"/>
    <property type="evidence" value="ECO:0007669"/>
    <property type="project" value="InterPro"/>
</dbReference>
<dbReference type="CDD" id="cd13640">
    <property type="entry name" value="PBP2_ChoX"/>
    <property type="match status" value="1"/>
</dbReference>
<dbReference type="InterPro" id="IPR007210">
    <property type="entry name" value="ABC_Gly_betaine_transp_sub-bd"/>
</dbReference>
<gene>
    <name evidence="2" type="ORF">ALO52_00828</name>
</gene>